<organism evidence="1 2">
    <name type="scientific">Methylotuvimicrobium buryatense</name>
    <name type="common">Methylomicrobium buryatense</name>
    <dbReference type="NCBI Taxonomy" id="95641"/>
    <lineage>
        <taxon>Bacteria</taxon>
        <taxon>Pseudomonadati</taxon>
        <taxon>Pseudomonadota</taxon>
        <taxon>Gammaproteobacteria</taxon>
        <taxon>Methylococcales</taxon>
        <taxon>Methylococcaceae</taxon>
        <taxon>Methylotuvimicrobium</taxon>
    </lineage>
</organism>
<dbReference type="EMBL" id="CP035467">
    <property type="protein sequence ID" value="QCW82108.1"/>
    <property type="molecule type" value="Genomic_DNA"/>
</dbReference>
<proteinExistence type="predicted"/>
<dbReference type="STRING" id="675511.GCA_000341735_01523"/>
<evidence type="ECO:0000313" key="2">
    <source>
        <dbReference type="Proteomes" id="UP000305881"/>
    </source>
</evidence>
<dbReference type="RefSeq" id="WP_017840085.1">
    <property type="nucleotide sequence ID" value="NZ_CP035467.1"/>
</dbReference>
<sequence length="158" mass="17921">MNKALLEAQIKTVITHYHAPIVRYRHLAFSSKNFAVLEQVTHILQMQLPHYTVWNGEKPDISVAPSLPCPRQYFIAQAFDAPHTGLIISQPDYWLSRWDILDKQAFWSALSTRHGGHPVIVVFAEGDSFAKINQHYFSPHALDAIPVTSWVSTKTALC</sequence>
<dbReference type="KEGG" id="mbur:EQU24_07505"/>
<gene>
    <name evidence="1" type="ORF">EQU24_07505</name>
</gene>
<dbReference type="Proteomes" id="UP000305881">
    <property type="component" value="Chromosome"/>
</dbReference>
<accession>A0A4P9ULN3</accession>
<keyword evidence="2" id="KW-1185">Reference proteome</keyword>
<name>A0A4P9ULN3_METBY</name>
<evidence type="ECO:0000313" key="1">
    <source>
        <dbReference type="EMBL" id="QCW82108.1"/>
    </source>
</evidence>
<reference evidence="2" key="1">
    <citation type="journal article" date="2019" name="J. Bacteriol.">
        <title>A Mutagenic Screen Identifies a TonB-Dependent Receptor Required for the Lanthanide Metal Switch in the Type I Methanotroph 'Methylotuvimicrobium buryatense' 5GB1C.</title>
        <authorList>
            <person name="Groom J.D."/>
            <person name="Ford S.M."/>
            <person name="Pesesky M.W."/>
            <person name="Lidstrom M.E."/>
        </authorList>
    </citation>
    <scope>NUCLEOTIDE SEQUENCE [LARGE SCALE GENOMIC DNA]</scope>
    <source>
        <strain evidence="2">5GB1C</strain>
    </source>
</reference>
<dbReference type="AlphaFoldDB" id="A0A4P9ULN3"/>
<protein>
    <submittedName>
        <fullName evidence="1">Uncharacterized protein</fullName>
    </submittedName>
</protein>